<gene>
    <name evidence="4" type="ordered locus">RSal33209_0991</name>
</gene>
<sequence length="177" mass="19112">MTGAVEIRLRTDQDLAPILTVLAVCAGDSGYFADDDGQLVPHALESLDDPRFTGSWVASIDGEVIGQISIMPLALNEDPEYLPFWLAATAQPIERHALIKRLCVHPKAQGRGAASLLMETAMTELAASGLIGVLDTASIAQSAMALYRKLGWREVGRTKPTWTDEPFDAVLFVQPGH</sequence>
<dbReference type="STRING" id="288705.RSal33209_0991"/>
<dbReference type="CDD" id="cd04301">
    <property type="entry name" value="NAT_SF"/>
    <property type="match status" value="1"/>
</dbReference>
<name>A9WNU5_RENSM</name>
<dbReference type="InterPro" id="IPR016181">
    <property type="entry name" value="Acyl_CoA_acyltransferase"/>
</dbReference>
<dbReference type="SUPFAM" id="SSF55729">
    <property type="entry name" value="Acyl-CoA N-acyltransferases (Nat)"/>
    <property type="match status" value="1"/>
</dbReference>
<dbReference type="PANTHER" id="PTHR43877:SF2">
    <property type="entry name" value="AMINOALKYLPHOSPHONATE N-ACETYLTRANSFERASE-RELATED"/>
    <property type="match status" value="1"/>
</dbReference>
<organism evidence="4 5">
    <name type="scientific">Renibacterium salmoninarum (strain ATCC 33209 / DSM 20767 / JCM 11484 / NBRC 15589 / NCIMB 2235)</name>
    <dbReference type="NCBI Taxonomy" id="288705"/>
    <lineage>
        <taxon>Bacteria</taxon>
        <taxon>Bacillati</taxon>
        <taxon>Actinomycetota</taxon>
        <taxon>Actinomycetes</taxon>
        <taxon>Micrococcales</taxon>
        <taxon>Micrococcaceae</taxon>
        <taxon>Renibacterium</taxon>
    </lineage>
</organism>
<dbReference type="InterPro" id="IPR000182">
    <property type="entry name" value="GNAT_dom"/>
</dbReference>
<keyword evidence="1 4" id="KW-0808">Transferase</keyword>
<dbReference type="Pfam" id="PF00583">
    <property type="entry name" value="Acetyltransf_1"/>
    <property type="match status" value="1"/>
</dbReference>
<evidence type="ECO:0000313" key="5">
    <source>
        <dbReference type="Proteomes" id="UP000002007"/>
    </source>
</evidence>
<reference evidence="5" key="1">
    <citation type="journal article" date="2008" name="J. Bacteriol.">
        <title>Genome sequence of the fish pathogen Renibacterium salmoninarum suggests reductive evolution away from an environmental Arthrobacter ancestor.</title>
        <authorList>
            <person name="Wiens G.D."/>
            <person name="Rockey D.D."/>
            <person name="Wu Z."/>
            <person name="Chang J."/>
            <person name="Levy R."/>
            <person name="Crane S."/>
            <person name="Chen D.S."/>
            <person name="Capri G.R."/>
            <person name="Burnett J.R."/>
            <person name="Sudheesh P.S."/>
            <person name="Schipma M.J."/>
            <person name="Burd H."/>
            <person name="Bhattacharyya A."/>
            <person name="Rhodes L.D."/>
            <person name="Kaul R."/>
            <person name="Strom M.S."/>
        </authorList>
    </citation>
    <scope>NUCLEOTIDE SEQUENCE [LARGE SCALE GENOMIC DNA]</scope>
    <source>
        <strain evidence="5">ATCC 33209 / DSM 20767 / JCM 11484 / NBRC 15589 / NCIMB 2235</strain>
    </source>
</reference>
<accession>A9WNU5</accession>
<feature type="domain" description="N-acetyltransferase" evidence="3">
    <location>
        <begin position="5"/>
        <end position="177"/>
    </location>
</feature>
<evidence type="ECO:0000313" key="4">
    <source>
        <dbReference type="EMBL" id="ABY22731.1"/>
    </source>
</evidence>
<dbReference type="PROSITE" id="PS51186">
    <property type="entry name" value="GNAT"/>
    <property type="match status" value="1"/>
</dbReference>
<keyword evidence="5" id="KW-1185">Reference proteome</keyword>
<dbReference type="InterPro" id="IPR050832">
    <property type="entry name" value="Bact_Acetyltransf"/>
</dbReference>
<dbReference type="eggNOG" id="COG0456">
    <property type="taxonomic scope" value="Bacteria"/>
</dbReference>
<dbReference type="HOGENOM" id="CLU_123909_0_0_11"/>
<keyword evidence="2" id="KW-0012">Acyltransferase</keyword>
<dbReference type="KEGG" id="rsa:RSal33209_0991"/>
<evidence type="ECO:0000259" key="3">
    <source>
        <dbReference type="PROSITE" id="PS51186"/>
    </source>
</evidence>
<dbReference type="RefSeq" id="WP_012244424.1">
    <property type="nucleotide sequence ID" value="NC_010168.1"/>
</dbReference>
<dbReference type="Gene3D" id="3.40.630.30">
    <property type="match status" value="1"/>
</dbReference>
<dbReference type="GO" id="GO:0016747">
    <property type="term" value="F:acyltransferase activity, transferring groups other than amino-acyl groups"/>
    <property type="evidence" value="ECO:0007669"/>
    <property type="project" value="InterPro"/>
</dbReference>
<dbReference type="PANTHER" id="PTHR43877">
    <property type="entry name" value="AMINOALKYLPHOSPHONATE N-ACETYLTRANSFERASE-RELATED-RELATED"/>
    <property type="match status" value="1"/>
</dbReference>
<protein>
    <submittedName>
        <fullName evidence="4">Acetyltransferase</fullName>
    </submittedName>
</protein>
<dbReference type="EMBL" id="CP000910">
    <property type="protein sequence ID" value="ABY22731.1"/>
    <property type="molecule type" value="Genomic_DNA"/>
</dbReference>
<dbReference type="Proteomes" id="UP000002007">
    <property type="component" value="Chromosome"/>
</dbReference>
<dbReference type="AlphaFoldDB" id="A9WNU5"/>
<proteinExistence type="predicted"/>
<evidence type="ECO:0000256" key="2">
    <source>
        <dbReference type="ARBA" id="ARBA00023315"/>
    </source>
</evidence>
<evidence type="ECO:0000256" key="1">
    <source>
        <dbReference type="ARBA" id="ARBA00022679"/>
    </source>
</evidence>